<dbReference type="EMBL" id="BMEL01000001">
    <property type="protein sequence ID" value="GGF15527.1"/>
    <property type="molecule type" value="Genomic_DNA"/>
</dbReference>
<comment type="caution">
    <text evidence="1">The sequence shown here is derived from an EMBL/GenBank/DDBJ whole genome shotgun (WGS) entry which is preliminary data.</text>
</comment>
<evidence type="ECO:0000313" key="2">
    <source>
        <dbReference type="Proteomes" id="UP000660110"/>
    </source>
</evidence>
<dbReference type="Proteomes" id="UP000660110">
    <property type="component" value="Unassembled WGS sequence"/>
</dbReference>
<reference evidence="1" key="2">
    <citation type="submission" date="2020-09" db="EMBL/GenBank/DDBJ databases">
        <authorList>
            <person name="Sun Q."/>
            <person name="Zhou Y."/>
        </authorList>
    </citation>
    <scope>NUCLEOTIDE SEQUENCE</scope>
    <source>
        <strain evidence="1">CGMCC 1.12153</strain>
    </source>
</reference>
<accession>A0A917EWA6</accession>
<dbReference type="RefSeq" id="WP_188376596.1">
    <property type="nucleotide sequence ID" value="NZ_BMEL01000001.1"/>
</dbReference>
<name>A0A917EWA6_HALAA</name>
<dbReference type="AlphaFoldDB" id="A0A917EWA6"/>
<protein>
    <submittedName>
        <fullName evidence="1">Uncharacterized protein</fullName>
    </submittedName>
</protein>
<reference evidence="1" key="1">
    <citation type="journal article" date="2014" name="Int. J. Syst. Evol. Microbiol.">
        <title>Complete genome sequence of Corynebacterium casei LMG S-19264T (=DSM 44701T), isolated from a smear-ripened cheese.</title>
        <authorList>
            <consortium name="US DOE Joint Genome Institute (JGI-PGF)"/>
            <person name="Walter F."/>
            <person name="Albersmeier A."/>
            <person name="Kalinowski J."/>
            <person name="Ruckert C."/>
        </authorList>
    </citation>
    <scope>NUCLEOTIDE SEQUENCE</scope>
    <source>
        <strain evidence="1">CGMCC 1.12153</strain>
    </source>
</reference>
<organism evidence="1 2">
    <name type="scientific">Halobacillus andaensis</name>
    <dbReference type="NCBI Taxonomy" id="1176239"/>
    <lineage>
        <taxon>Bacteria</taxon>
        <taxon>Bacillati</taxon>
        <taxon>Bacillota</taxon>
        <taxon>Bacilli</taxon>
        <taxon>Bacillales</taxon>
        <taxon>Bacillaceae</taxon>
        <taxon>Halobacillus</taxon>
    </lineage>
</organism>
<proteinExistence type="predicted"/>
<sequence length="175" mass="20838">MVVVLFNCFHWMGYHCARQLLHSGHEVVGVDEIDDPMKEQLYMYVGRNSNFQHFNTIEERDNHSHYTNDESHLLISNETLVIKYKLFDEVTIDLPPLFGEWMDMKDKEIETIDDLKLWILERGALYVGDFFETVIDHVEKGEILRLAEKKFSLTERETQPQEVLERIWAVRHLNQ</sequence>
<evidence type="ECO:0000313" key="1">
    <source>
        <dbReference type="EMBL" id="GGF15527.1"/>
    </source>
</evidence>
<gene>
    <name evidence="1" type="ORF">GCM10010954_12700</name>
</gene>
<keyword evidence="2" id="KW-1185">Reference proteome</keyword>